<comment type="caution">
    <text evidence="1">The sequence shown here is derived from an EMBL/GenBank/DDBJ whole genome shotgun (WGS) entry which is preliminary data.</text>
</comment>
<sequence length="175" mass="19888">MLVFNWGGHRLLTDYLETRADAQLQSQLDKSDYSEQDLIYLKIAAPLPYGTNSETFERVDGNIVINGVNYSYVKRRFYKDSLELACIPNTIKTGIQNARDEFFKLAYDLTHAPQGAKKQGANSLAFKFLTTEYFNQDNEWHLCPFNPASECTFTDRAVGTIQCFLPVAEQPPDIA</sequence>
<gene>
    <name evidence="1" type="ORF">SAMN05444410_102173</name>
</gene>
<protein>
    <submittedName>
        <fullName evidence="1">Uncharacterized protein</fullName>
    </submittedName>
</protein>
<dbReference type="AlphaFoldDB" id="A0A8X8LAG7"/>
<dbReference type="EMBL" id="FNNO01000002">
    <property type="protein sequence ID" value="SDW38481.1"/>
    <property type="molecule type" value="Genomic_DNA"/>
</dbReference>
<dbReference type="Proteomes" id="UP000198711">
    <property type="component" value="Unassembled WGS sequence"/>
</dbReference>
<name>A0A8X8LAG7_9BACT</name>
<accession>A0A8X8LAG7</accession>
<evidence type="ECO:0000313" key="2">
    <source>
        <dbReference type="Proteomes" id="UP000198711"/>
    </source>
</evidence>
<evidence type="ECO:0000313" key="1">
    <source>
        <dbReference type="EMBL" id="SDW38481.1"/>
    </source>
</evidence>
<reference evidence="1 2" key="1">
    <citation type="submission" date="2016-10" db="EMBL/GenBank/DDBJ databases">
        <authorList>
            <person name="Varghese N."/>
            <person name="Submissions S."/>
        </authorList>
    </citation>
    <scope>NUCLEOTIDE SEQUENCE [LARGE SCALE GENOMIC DNA]</scope>
    <source>
        <strain evidence="1 2">DSM 25353</strain>
    </source>
</reference>
<proteinExistence type="predicted"/>
<keyword evidence="2" id="KW-1185">Reference proteome</keyword>
<organism evidence="1 2">
    <name type="scientific">Hydrobacter penzbergensis</name>
    <dbReference type="NCBI Taxonomy" id="1235997"/>
    <lineage>
        <taxon>Bacteria</taxon>
        <taxon>Pseudomonadati</taxon>
        <taxon>Bacteroidota</taxon>
        <taxon>Chitinophagia</taxon>
        <taxon>Chitinophagales</taxon>
        <taxon>Chitinophagaceae</taxon>
        <taxon>Hydrobacter</taxon>
    </lineage>
</organism>